<evidence type="ECO:0008006" key="4">
    <source>
        <dbReference type="Google" id="ProtNLM"/>
    </source>
</evidence>
<reference evidence="2 3" key="1">
    <citation type="submission" date="2021-06" db="EMBL/GenBank/DDBJ databases">
        <authorList>
            <person name="Criscuolo A."/>
        </authorList>
    </citation>
    <scope>NUCLEOTIDE SEQUENCE [LARGE SCALE GENOMIC DNA]</scope>
    <source>
        <strain evidence="3">CIP 111802</strain>
    </source>
</reference>
<name>A0ABM8VFQ1_9BACL</name>
<protein>
    <recommendedName>
        <fullName evidence="4">DUF4025 domain-containing protein</fullName>
    </recommendedName>
</protein>
<proteinExistence type="predicted"/>
<keyword evidence="3" id="KW-1185">Reference proteome</keyword>
<comment type="caution">
    <text evidence="2">The sequence shown here is derived from an EMBL/GenBank/DDBJ whole genome shotgun (WGS) entry which is preliminary data.</text>
</comment>
<accession>A0ABM8VFQ1</accession>
<dbReference type="RefSeq" id="WP_218098509.1">
    <property type="nucleotide sequence ID" value="NZ_CAJVCE010000005.1"/>
</dbReference>
<sequence length="75" mass="8078">MNLFGKANPETPMEVDSDVNEDPGRERQLDASFEDWSQSAEFGVGASGNARKTENGSSKSAAGSAMHTEKRSNEQ</sequence>
<evidence type="ECO:0000313" key="3">
    <source>
        <dbReference type="Proteomes" id="UP000730618"/>
    </source>
</evidence>
<gene>
    <name evidence="2" type="ORF">PAECIP111802_02174</name>
</gene>
<evidence type="ECO:0000313" key="2">
    <source>
        <dbReference type="EMBL" id="CAG7635742.1"/>
    </source>
</evidence>
<feature type="region of interest" description="Disordered" evidence="1">
    <location>
        <begin position="1"/>
        <end position="75"/>
    </location>
</feature>
<organism evidence="2 3">
    <name type="scientific">Paenibacillus allorhizosphaerae</name>
    <dbReference type="NCBI Taxonomy" id="2849866"/>
    <lineage>
        <taxon>Bacteria</taxon>
        <taxon>Bacillati</taxon>
        <taxon>Bacillota</taxon>
        <taxon>Bacilli</taxon>
        <taxon>Bacillales</taxon>
        <taxon>Paenibacillaceae</taxon>
        <taxon>Paenibacillus</taxon>
    </lineage>
</organism>
<evidence type="ECO:0000256" key="1">
    <source>
        <dbReference type="SAM" id="MobiDB-lite"/>
    </source>
</evidence>
<dbReference type="EMBL" id="CAJVCE010000005">
    <property type="protein sequence ID" value="CAG7635742.1"/>
    <property type="molecule type" value="Genomic_DNA"/>
</dbReference>
<dbReference type="Proteomes" id="UP000730618">
    <property type="component" value="Unassembled WGS sequence"/>
</dbReference>